<dbReference type="InterPro" id="IPR003305">
    <property type="entry name" value="CenC_carb-bd"/>
</dbReference>
<dbReference type="EMBL" id="CP138858">
    <property type="protein sequence ID" value="WPJ95585.1"/>
    <property type="molecule type" value="Genomic_DNA"/>
</dbReference>
<dbReference type="RefSeq" id="WP_319832464.1">
    <property type="nucleotide sequence ID" value="NZ_CP138858.1"/>
</dbReference>
<dbReference type="Proteomes" id="UP001324993">
    <property type="component" value="Chromosome"/>
</dbReference>
<keyword evidence="5" id="KW-1185">Reference proteome</keyword>
<reference evidence="4 5" key="1">
    <citation type="submission" date="2023-11" db="EMBL/GenBank/DDBJ databases">
        <title>Coraliomargarita sp. nov., isolated from marine algae.</title>
        <authorList>
            <person name="Lee J.K."/>
            <person name="Baek J.H."/>
            <person name="Kim J.M."/>
            <person name="Choi D.G."/>
            <person name="Jeon C.O."/>
        </authorList>
    </citation>
    <scope>NUCLEOTIDE SEQUENCE [LARGE SCALE GENOMIC DNA]</scope>
    <source>
        <strain evidence="4 5">J2-16</strain>
    </source>
</reference>
<sequence length="526" mass="59289">MTPFRLTVALCSLLSIGLTLADAQPGALNGPDYAPPFEIKQGERVDGELRTETFLDKQDENRPALAASWVYGNKRVAARETKLNLKQTDRDNEFTLYVNEAPIMKCIFVANYINADGENVPMMAPKLFETSNLEADPDTGVIRVSNRYPLPDGTEAEFSYSLKSLGDSRVEVSWDIGCSAEQVEAFREAGVMLNNYVMYFDIEGDYRENGLEVNGTSMEPKPIDELKAHEQDRLVVWQGTVHELSYAPSKPFYGFDIISESGLRGRLREVYQYKRIDLGFMFHGSQPQDSFIIDFGKVAPPADDAPPAVEGHDLWAQDALHLPQSPTRNLFPNPSFEQGMRYWRWWFGGARYERSDLLRYGVDPDAGLFGSNAMVIHPVQRASQTLRSFSMPSAKGKTYTVSYYAKAEIEGASAFLAPLSSKTGGQFTRATVYATERNELSTEWQRFSFSFVSDGTPISFILSANEKGAEFGSMACNMKRGLSRPSLFRLLWRDSSKRLITKIMLRRETRLRRVLKSAAMRLRMVN</sequence>
<evidence type="ECO:0000259" key="3">
    <source>
        <dbReference type="Pfam" id="PF02018"/>
    </source>
</evidence>
<evidence type="ECO:0000313" key="5">
    <source>
        <dbReference type="Proteomes" id="UP001324993"/>
    </source>
</evidence>
<feature type="domain" description="CBM-cenC" evidence="3">
    <location>
        <begin position="395"/>
        <end position="457"/>
    </location>
</feature>
<keyword evidence="1" id="KW-0378">Hydrolase</keyword>
<keyword evidence="2" id="KW-0732">Signal</keyword>
<dbReference type="InterPro" id="IPR008979">
    <property type="entry name" value="Galactose-bd-like_sf"/>
</dbReference>
<organism evidence="4 5">
    <name type="scientific">Coraliomargarita algicola</name>
    <dbReference type="NCBI Taxonomy" id="3092156"/>
    <lineage>
        <taxon>Bacteria</taxon>
        <taxon>Pseudomonadati</taxon>
        <taxon>Verrucomicrobiota</taxon>
        <taxon>Opitutia</taxon>
        <taxon>Puniceicoccales</taxon>
        <taxon>Coraliomargaritaceae</taxon>
        <taxon>Coraliomargarita</taxon>
    </lineage>
</organism>
<evidence type="ECO:0000256" key="1">
    <source>
        <dbReference type="ARBA" id="ARBA00022801"/>
    </source>
</evidence>
<feature type="signal peptide" evidence="2">
    <location>
        <begin position="1"/>
        <end position="21"/>
    </location>
</feature>
<proteinExistence type="predicted"/>
<dbReference type="SUPFAM" id="SSF49785">
    <property type="entry name" value="Galactose-binding domain-like"/>
    <property type="match status" value="1"/>
</dbReference>
<dbReference type="Pfam" id="PF02018">
    <property type="entry name" value="CBM_4_9"/>
    <property type="match status" value="1"/>
</dbReference>
<accession>A0ABZ0RLD4</accession>
<gene>
    <name evidence="4" type="ORF">SH580_19385</name>
</gene>
<evidence type="ECO:0000256" key="2">
    <source>
        <dbReference type="SAM" id="SignalP"/>
    </source>
</evidence>
<name>A0ABZ0RLD4_9BACT</name>
<evidence type="ECO:0000313" key="4">
    <source>
        <dbReference type="EMBL" id="WPJ95585.1"/>
    </source>
</evidence>
<protein>
    <submittedName>
        <fullName evidence="4">Carbohydrate binding domain-containing protein</fullName>
    </submittedName>
</protein>
<feature type="chain" id="PRO_5046134633" evidence="2">
    <location>
        <begin position="22"/>
        <end position="526"/>
    </location>
</feature>
<dbReference type="Gene3D" id="2.60.120.260">
    <property type="entry name" value="Galactose-binding domain-like"/>
    <property type="match status" value="1"/>
</dbReference>